<sequence length="255" mass="29804">MLRENPEPRQKSLVGPTYRVTIIMLVIGQLQVSVAMEIKALKEFLAERYYLSLVLFLVSFLSIQLYGFFYHLIVKQPMWVRILAGFWTYEVNTLSIMKPAKRAPYVSLILSFFLTFLVMIISVIYGNKAVHHRRGLYTSRNKVILWSERLYVLTCFGIIVCAEMKRVTIEFSTLFIYTTMSNVFVIVFAASMRRPNFYHHDCNGDYILIGQLYYLNFFALYMGYVYTVASFTELMGWNVTAKSIIKHLFVQKVTD</sequence>
<feature type="transmembrane region" description="Helical" evidence="1">
    <location>
        <begin position="212"/>
        <end position="232"/>
    </location>
</feature>
<organism evidence="2 3">
    <name type="scientific">Drosophila gunungcola</name>
    <name type="common">fruit fly</name>
    <dbReference type="NCBI Taxonomy" id="103775"/>
    <lineage>
        <taxon>Eukaryota</taxon>
        <taxon>Metazoa</taxon>
        <taxon>Ecdysozoa</taxon>
        <taxon>Arthropoda</taxon>
        <taxon>Hexapoda</taxon>
        <taxon>Insecta</taxon>
        <taxon>Pterygota</taxon>
        <taxon>Neoptera</taxon>
        <taxon>Endopterygota</taxon>
        <taxon>Diptera</taxon>
        <taxon>Brachycera</taxon>
        <taxon>Muscomorpha</taxon>
        <taxon>Ephydroidea</taxon>
        <taxon>Drosophilidae</taxon>
        <taxon>Drosophila</taxon>
        <taxon>Sophophora</taxon>
    </lineage>
</organism>
<dbReference type="AlphaFoldDB" id="A0A9P9YHZ5"/>
<gene>
    <name evidence="2" type="ORF">M5D96_010397</name>
</gene>
<feature type="transmembrane region" description="Helical" evidence="1">
    <location>
        <begin position="104"/>
        <end position="124"/>
    </location>
</feature>
<feature type="transmembrane region" description="Helical" evidence="1">
    <location>
        <begin position="174"/>
        <end position="192"/>
    </location>
</feature>
<dbReference type="EMBL" id="JAMKOV010000014">
    <property type="protein sequence ID" value="KAI8037078.1"/>
    <property type="molecule type" value="Genomic_DNA"/>
</dbReference>
<feature type="transmembrane region" description="Helical" evidence="1">
    <location>
        <begin position="50"/>
        <end position="73"/>
    </location>
</feature>
<accession>A0A9P9YHZ5</accession>
<proteinExistence type="predicted"/>
<name>A0A9P9YHZ5_9MUSC</name>
<evidence type="ECO:0000313" key="2">
    <source>
        <dbReference type="EMBL" id="KAI8037078.1"/>
    </source>
</evidence>
<feature type="transmembrane region" description="Helical" evidence="1">
    <location>
        <begin position="20"/>
        <end position="38"/>
    </location>
</feature>
<keyword evidence="3" id="KW-1185">Reference proteome</keyword>
<evidence type="ECO:0000313" key="3">
    <source>
        <dbReference type="Proteomes" id="UP001059596"/>
    </source>
</evidence>
<feature type="transmembrane region" description="Helical" evidence="1">
    <location>
        <begin position="144"/>
        <end position="162"/>
    </location>
</feature>
<keyword evidence="1" id="KW-1133">Transmembrane helix</keyword>
<dbReference type="Proteomes" id="UP001059596">
    <property type="component" value="Unassembled WGS sequence"/>
</dbReference>
<keyword evidence="1" id="KW-0812">Transmembrane</keyword>
<reference evidence="2" key="1">
    <citation type="journal article" date="2023" name="Genome Biol. Evol.">
        <title>Long-read-based Genome Assembly of Drosophila gunungcola Reveals Fewer Chemosensory Genes in Flower-breeding Species.</title>
        <authorList>
            <person name="Negi A."/>
            <person name="Liao B.Y."/>
            <person name="Yeh S.D."/>
        </authorList>
    </citation>
    <scope>NUCLEOTIDE SEQUENCE</scope>
    <source>
        <strain evidence="2">Sukarami</strain>
    </source>
</reference>
<keyword evidence="1" id="KW-0472">Membrane</keyword>
<comment type="caution">
    <text evidence="2">The sequence shown here is derived from an EMBL/GenBank/DDBJ whole genome shotgun (WGS) entry which is preliminary data.</text>
</comment>
<evidence type="ECO:0000256" key="1">
    <source>
        <dbReference type="SAM" id="Phobius"/>
    </source>
</evidence>
<protein>
    <submittedName>
        <fullName evidence="2">Uncharacterized protein</fullName>
    </submittedName>
</protein>